<dbReference type="GeneID" id="19472029"/>
<sequence>MILGNVQLAIIDFSKPAKFGVILNSYQTTPEKLPTTKCTVNSPERLLYELTSEIFNSGGPKSDLWALAVTIFGILPEANPIFHKLSQNPKICLQNIVTKLGTNLPRDWAEALAANGIQITMSKYNGDVRMSIYHFSEVDCGKSI</sequence>
<dbReference type="KEGG" id="glz:GLAREA_12989"/>
<keyword evidence="2" id="KW-1185">Reference proteome</keyword>
<name>S3DE73_GLAL2</name>
<dbReference type="InterPro" id="IPR011009">
    <property type="entry name" value="Kinase-like_dom_sf"/>
</dbReference>
<organism evidence="1 2">
    <name type="scientific">Glarea lozoyensis (strain ATCC 20868 / MF5171)</name>
    <dbReference type="NCBI Taxonomy" id="1116229"/>
    <lineage>
        <taxon>Eukaryota</taxon>
        <taxon>Fungi</taxon>
        <taxon>Dikarya</taxon>
        <taxon>Ascomycota</taxon>
        <taxon>Pezizomycotina</taxon>
        <taxon>Leotiomycetes</taxon>
        <taxon>Helotiales</taxon>
        <taxon>Helotiaceae</taxon>
        <taxon>Glarea</taxon>
    </lineage>
</organism>
<dbReference type="AlphaFoldDB" id="S3DE73"/>
<reference evidence="1 2" key="1">
    <citation type="journal article" date="2013" name="BMC Genomics">
        <title>Genomics-driven discovery of the pneumocandin biosynthetic gene cluster in the fungus Glarea lozoyensis.</title>
        <authorList>
            <person name="Chen L."/>
            <person name="Yue Q."/>
            <person name="Zhang X."/>
            <person name="Xiang M."/>
            <person name="Wang C."/>
            <person name="Li S."/>
            <person name="Che Y."/>
            <person name="Ortiz-Lopez F.J."/>
            <person name="Bills G.F."/>
            <person name="Liu X."/>
            <person name="An Z."/>
        </authorList>
    </citation>
    <scope>NUCLEOTIDE SEQUENCE [LARGE SCALE GENOMIC DNA]</scope>
    <source>
        <strain evidence="2">ATCC 20868 / MF5171</strain>
    </source>
</reference>
<dbReference type="Proteomes" id="UP000016922">
    <property type="component" value="Unassembled WGS sequence"/>
</dbReference>
<protein>
    <recommendedName>
        <fullName evidence="3">Protein kinase domain-containing protein</fullName>
    </recommendedName>
</protein>
<dbReference type="EMBL" id="KE145364">
    <property type="protein sequence ID" value="EPE30266.1"/>
    <property type="molecule type" value="Genomic_DNA"/>
</dbReference>
<gene>
    <name evidence="1" type="ORF">GLAREA_12989</name>
</gene>
<evidence type="ECO:0008006" key="3">
    <source>
        <dbReference type="Google" id="ProtNLM"/>
    </source>
</evidence>
<dbReference type="SUPFAM" id="SSF56112">
    <property type="entry name" value="Protein kinase-like (PK-like)"/>
    <property type="match status" value="1"/>
</dbReference>
<evidence type="ECO:0000313" key="1">
    <source>
        <dbReference type="EMBL" id="EPE30266.1"/>
    </source>
</evidence>
<evidence type="ECO:0000313" key="2">
    <source>
        <dbReference type="Proteomes" id="UP000016922"/>
    </source>
</evidence>
<dbReference type="RefSeq" id="XP_008082659.1">
    <property type="nucleotide sequence ID" value="XM_008084468.1"/>
</dbReference>
<accession>S3DE73</accession>
<dbReference type="HOGENOM" id="CLU_1796652_0_0_1"/>
<proteinExistence type="predicted"/>